<dbReference type="InterPro" id="IPR036188">
    <property type="entry name" value="FAD/NAD-bd_sf"/>
</dbReference>
<dbReference type="Proteomes" id="UP000218505">
    <property type="component" value="Chromosome"/>
</dbReference>
<dbReference type="AlphaFoldDB" id="A0A290Z893"/>
<gene>
    <name evidence="2" type="ORF">CNX65_19450</name>
</gene>
<dbReference type="InterPro" id="IPR050982">
    <property type="entry name" value="Auxin_biosynth/cation_transpt"/>
</dbReference>
<keyword evidence="3" id="KW-1185">Reference proteome</keyword>
<dbReference type="PANTHER" id="PTHR43539:SF78">
    <property type="entry name" value="FLAVIN-CONTAINING MONOOXYGENASE"/>
    <property type="match status" value="1"/>
</dbReference>
<dbReference type="SUPFAM" id="SSF51905">
    <property type="entry name" value="FAD/NAD(P)-binding domain"/>
    <property type="match status" value="2"/>
</dbReference>
<evidence type="ECO:0000256" key="1">
    <source>
        <dbReference type="ARBA" id="ARBA00023002"/>
    </source>
</evidence>
<dbReference type="GO" id="GO:0050661">
    <property type="term" value="F:NADP binding"/>
    <property type="evidence" value="ECO:0007669"/>
    <property type="project" value="InterPro"/>
</dbReference>
<dbReference type="Pfam" id="PF13738">
    <property type="entry name" value="Pyr_redox_3"/>
    <property type="match status" value="1"/>
</dbReference>
<dbReference type="PIRSF" id="PIRSF000332">
    <property type="entry name" value="FMO"/>
    <property type="match status" value="1"/>
</dbReference>
<evidence type="ECO:0000313" key="3">
    <source>
        <dbReference type="Proteomes" id="UP000218505"/>
    </source>
</evidence>
<organism evidence="2 3">
    <name type="scientific">Actinosynnema pretiosum</name>
    <dbReference type="NCBI Taxonomy" id="42197"/>
    <lineage>
        <taxon>Bacteria</taxon>
        <taxon>Bacillati</taxon>
        <taxon>Actinomycetota</taxon>
        <taxon>Actinomycetes</taxon>
        <taxon>Pseudonocardiales</taxon>
        <taxon>Pseudonocardiaceae</taxon>
        <taxon>Actinosynnema</taxon>
    </lineage>
</organism>
<dbReference type="InterPro" id="IPR000960">
    <property type="entry name" value="Flavin_mOase"/>
</dbReference>
<dbReference type="KEGG" id="apre:CNX65_19450"/>
<dbReference type="GO" id="GO:0050660">
    <property type="term" value="F:flavin adenine dinucleotide binding"/>
    <property type="evidence" value="ECO:0007669"/>
    <property type="project" value="InterPro"/>
</dbReference>
<name>A0A290Z893_9PSEU</name>
<dbReference type="PRINTS" id="PR00469">
    <property type="entry name" value="PNDRDTASEII"/>
</dbReference>
<evidence type="ECO:0000313" key="2">
    <source>
        <dbReference type="EMBL" id="ATE55189.1"/>
    </source>
</evidence>
<protein>
    <submittedName>
        <fullName evidence="2">FAD-dependent oxidoreductase</fullName>
    </submittedName>
</protein>
<proteinExistence type="predicted"/>
<reference evidence="2" key="1">
    <citation type="submission" date="2017-09" db="EMBL/GenBank/DDBJ databases">
        <title>Complete Genome Sequence of ansamitocin-producing Bacterium Actinosynnema pretiosum X47.</title>
        <authorList>
            <person name="Cao G."/>
            <person name="Zong G."/>
            <person name="Zhong C."/>
            <person name="Fu J."/>
        </authorList>
    </citation>
    <scope>NUCLEOTIDE SEQUENCE [LARGE SCALE GENOMIC DNA]</scope>
    <source>
        <strain evidence="2">X47</strain>
    </source>
</reference>
<sequence>MTWMDALVVGGGQAGLAAAHALRRAGLAPVLLEAGAEPVGAWPSYYDSLTLFSPACHSGLPGMAFPGDPNRYPRRDEVVDYLRDYARRLVDERAVDIRTHHRVRAAHHDGTGWRVGLADGSELRARLLIAATGSFGNPHRPALPGLEAFTGAVLHSAEYREPAGFTGQRVVVVGAGNTAVQIGVELAAHARVTLATRTPVTFVPQRPLGRDVHFWSRLLGLDSAPIGHLLRTPPHQPVLDRGRYRAGLAADRPDQRRVFTAVEGSELIWPDGAREHVDTVILATGYRPDLSWLTDPDVFDGGGRPRQRHGLATVRPSLGFVGLEWQRSLASATLRGVGRDAHHLVRRLIRGAR</sequence>
<keyword evidence="1" id="KW-0560">Oxidoreductase</keyword>
<dbReference type="PANTHER" id="PTHR43539">
    <property type="entry name" value="FLAVIN-BINDING MONOOXYGENASE-LIKE PROTEIN (AFU_ORTHOLOGUE AFUA_4G09220)"/>
    <property type="match status" value="1"/>
</dbReference>
<dbReference type="GO" id="GO:0004497">
    <property type="term" value="F:monooxygenase activity"/>
    <property type="evidence" value="ECO:0007669"/>
    <property type="project" value="TreeGrafter"/>
</dbReference>
<dbReference type="PRINTS" id="PR00368">
    <property type="entry name" value="FADPNR"/>
</dbReference>
<dbReference type="EMBL" id="CP023445">
    <property type="protein sequence ID" value="ATE55189.1"/>
    <property type="molecule type" value="Genomic_DNA"/>
</dbReference>
<dbReference type="Gene3D" id="3.50.50.60">
    <property type="entry name" value="FAD/NAD(P)-binding domain"/>
    <property type="match status" value="1"/>
</dbReference>
<accession>A0A290Z893</accession>